<evidence type="ECO:0000313" key="2">
    <source>
        <dbReference type="EMBL" id="CAF4368633.1"/>
    </source>
</evidence>
<dbReference type="PANTHER" id="PTHR13803">
    <property type="entry name" value="SEC24-RELATED PROTEIN"/>
    <property type="match status" value="1"/>
</dbReference>
<dbReference type="InterPro" id="IPR036180">
    <property type="entry name" value="Gelsolin-like_dom_sf"/>
</dbReference>
<evidence type="ECO:0000313" key="3">
    <source>
        <dbReference type="Proteomes" id="UP000681720"/>
    </source>
</evidence>
<sequence>APKVDDRAYHLDLCKTLPTQYLIQILYPDLYPIHTIEDKSQIIQDGEDELHIPQRVHLSYQNIDSHGAYILDSS</sequence>
<proteinExistence type="predicted"/>
<protein>
    <submittedName>
        <fullName evidence="2">Uncharacterized protein</fullName>
    </submittedName>
</protein>
<dbReference type="GO" id="GO:0000149">
    <property type="term" value="F:SNARE binding"/>
    <property type="evidence" value="ECO:0007669"/>
    <property type="project" value="TreeGrafter"/>
</dbReference>
<accession>A0A8S2V566</accession>
<dbReference type="Gene3D" id="3.40.20.10">
    <property type="entry name" value="Severin"/>
    <property type="match status" value="1"/>
</dbReference>
<gene>
    <name evidence="1" type="ORF">BYL167_LOCUS25395</name>
    <name evidence="2" type="ORF">GIL414_LOCUS28740</name>
</gene>
<dbReference type="InterPro" id="IPR050550">
    <property type="entry name" value="SEC23_SEC24_subfamily"/>
</dbReference>
<dbReference type="EMBL" id="CAJOBJ010049880">
    <property type="protein sequence ID" value="CAF4368633.1"/>
    <property type="molecule type" value="Genomic_DNA"/>
</dbReference>
<dbReference type="AlphaFoldDB" id="A0A8S2V566"/>
<comment type="caution">
    <text evidence="2">The sequence shown here is derived from an EMBL/GenBank/DDBJ whole genome shotgun (WGS) entry which is preliminary data.</text>
</comment>
<dbReference type="InterPro" id="IPR029006">
    <property type="entry name" value="ADF-H/Gelsolin-like_dom_sf"/>
</dbReference>
<organism evidence="2 3">
    <name type="scientific">Rotaria magnacalcarata</name>
    <dbReference type="NCBI Taxonomy" id="392030"/>
    <lineage>
        <taxon>Eukaryota</taxon>
        <taxon>Metazoa</taxon>
        <taxon>Spiralia</taxon>
        <taxon>Gnathifera</taxon>
        <taxon>Rotifera</taxon>
        <taxon>Eurotatoria</taxon>
        <taxon>Bdelloidea</taxon>
        <taxon>Philodinida</taxon>
        <taxon>Philodinidae</taxon>
        <taxon>Rotaria</taxon>
    </lineage>
</organism>
<dbReference type="GO" id="GO:0008270">
    <property type="term" value="F:zinc ion binding"/>
    <property type="evidence" value="ECO:0007669"/>
    <property type="project" value="TreeGrafter"/>
</dbReference>
<feature type="non-terminal residue" evidence="2">
    <location>
        <position position="1"/>
    </location>
</feature>
<feature type="non-terminal residue" evidence="2">
    <location>
        <position position="74"/>
    </location>
</feature>
<name>A0A8S2V566_9BILA</name>
<dbReference type="GO" id="GO:0090110">
    <property type="term" value="P:COPII-coated vesicle cargo loading"/>
    <property type="evidence" value="ECO:0007669"/>
    <property type="project" value="TreeGrafter"/>
</dbReference>
<dbReference type="EMBL" id="CAJOBH010025407">
    <property type="protein sequence ID" value="CAF4246970.1"/>
    <property type="molecule type" value="Genomic_DNA"/>
</dbReference>
<dbReference type="Proteomes" id="UP000681967">
    <property type="component" value="Unassembled WGS sequence"/>
</dbReference>
<dbReference type="GO" id="GO:0030127">
    <property type="term" value="C:COPII vesicle coat"/>
    <property type="evidence" value="ECO:0007669"/>
    <property type="project" value="TreeGrafter"/>
</dbReference>
<evidence type="ECO:0000313" key="1">
    <source>
        <dbReference type="EMBL" id="CAF4246970.1"/>
    </source>
</evidence>
<dbReference type="SUPFAM" id="SSF82754">
    <property type="entry name" value="C-terminal, gelsolin-like domain of Sec23/24"/>
    <property type="match status" value="1"/>
</dbReference>
<reference evidence="2" key="1">
    <citation type="submission" date="2021-02" db="EMBL/GenBank/DDBJ databases">
        <authorList>
            <person name="Nowell W R."/>
        </authorList>
    </citation>
    <scope>NUCLEOTIDE SEQUENCE</scope>
</reference>
<dbReference type="GO" id="GO:0070971">
    <property type="term" value="C:endoplasmic reticulum exit site"/>
    <property type="evidence" value="ECO:0007669"/>
    <property type="project" value="TreeGrafter"/>
</dbReference>
<dbReference type="Proteomes" id="UP000681720">
    <property type="component" value="Unassembled WGS sequence"/>
</dbReference>
<dbReference type="PANTHER" id="PTHR13803:SF39">
    <property type="entry name" value="SECRETORY 24AB, ISOFORM A"/>
    <property type="match status" value="1"/>
</dbReference>